<dbReference type="Proteomes" id="UP000322981">
    <property type="component" value="Unassembled WGS sequence"/>
</dbReference>
<keyword evidence="4" id="KW-1133">Transmembrane helix</keyword>
<dbReference type="RefSeq" id="WP_150090648.1">
    <property type="nucleotide sequence ID" value="NZ_JBFUOH010000138.1"/>
</dbReference>
<feature type="domain" description="Solute-binding protein family 3/N-terminal" evidence="7">
    <location>
        <begin position="73"/>
        <end position="290"/>
    </location>
</feature>
<dbReference type="AlphaFoldDB" id="A0A5M8FTF6"/>
<organism evidence="9 10">
    <name type="scientific">Thiohalocapsa marina</name>
    <dbReference type="NCBI Taxonomy" id="424902"/>
    <lineage>
        <taxon>Bacteria</taxon>
        <taxon>Pseudomonadati</taxon>
        <taxon>Pseudomonadota</taxon>
        <taxon>Gammaproteobacteria</taxon>
        <taxon>Chromatiales</taxon>
        <taxon>Chromatiaceae</taxon>
        <taxon>Thiohalocapsa</taxon>
    </lineage>
</organism>
<keyword evidence="5" id="KW-0472">Membrane</keyword>
<dbReference type="Gene3D" id="3.40.190.10">
    <property type="entry name" value="Periplasmic binding protein-like II"/>
    <property type="match status" value="2"/>
</dbReference>
<dbReference type="PANTHER" id="PTHR38834:SF3">
    <property type="entry name" value="SOLUTE-BINDING PROTEIN FAMILY 3_N-TERMINAL DOMAIN-CONTAINING PROTEIN"/>
    <property type="match status" value="1"/>
</dbReference>
<keyword evidence="10" id="KW-1185">Reference proteome</keyword>
<keyword evidence="3" id="KW-0812">Transmembrane</keyword>
<evidence type="ECO:0000256" key="3">
    <source>
        <dbReference type="ARBA" id="ARBA00022692"/>
    </source>
</evidence>
<keyword evidence="6" id="KW-0732">Signal</keyword>
<dbReference type="InterPro" id="IPR001638">
    <property type="entry name" value="Solute-binding_3/MltF_N"/>
</dbReference>
<comment type="subcellular location">
    <subcellularLocation>
        <location evidence="1">Cell membrane</location>
        <topology evidence="1">Multi-pass membrane protein</topology>
    </subcellularLocation>
</comment>
<evidence type="ECO:0000259" key="7">
    <source>
        <dbReference type="Pfam" id="PF00497"/>
    </source>
</evidence>
<feature type="signal peptide" evidence="6">
    <location>
        <begin position="1"/>
        <end position="25"/>
    </location>
</feature>
<evidence type="ECO:0000256" key="6">
    <source>
        <dbReference type="SAM" id="SignalP"/>
    </source>
</evidence>
<feature type="chain" id="PRO_5024400550" evidence="6">
    <location>
        <begin position="26"/>
        <end position="521"/>
    </location>
</feature>
<evidence type="ECO:0000313" key="9">
    <source>
        <dbReference type="EMBL" id="KAA6187059.1"/>
    </source>
</evidence>
<dbReference type="PANTHER" id="PTHR38834">
    <property type="entry name" value="PERIPLASMIC SUBSTRATE BINDING PROTEIN FAMILY 3"/>
    <property type="match status" value="1"/>
</dbReference>
<comment type="caution">
    <text evidence="9">The sequence shown here is derived from an EMBL/GenBank/DDBJ whole genome shotgun (WGS) entry which is preliminary data.</text>
</comment>
<dbReference type="SUPFAM" id="SSF53850">
    <property type="entry name" value="Periplasmic binding protein-like II"/>
    <property type="match status" value="1"/>
</dbReference>
<evidence type="ECO:0000256" key="2">
    <source>
        <dbReference type="ARBA" id="ARBA00022475"/>
    </source>
</evidence>
<evidence type="ECO:0000259" key="8">
    <source>
        <dbReference type="Pfam" id="PF02743"/>
    </source>
</evidence>
<dbReference type="Pfam" id="PF02743">
    <property type="entry name" value="dCache_1"/>
    <property type="match status" value="1"/>
</dbReference>
<protein>
    <submittedName>
        <fullName evidence="9">Transporter substrate-binding domain-containing protein</fullName>
    </submittedName>
</protein>
<dbReference type="OrthoDB" id="8587856at2"/>
<dbReference type="InterPro" id="IPR033479">
    <property type="entry name" value="dCache_1"/>
</dbReference>
<proteinExistence type="predicted"/>
<reference evidence="9 10" key="1">
    <citation type="submission" date="2019-09" db="EMBL/GenBank/DDBJ databases">
        <title>Whole-genome sequence of the purple sulfur bacterium Thiohalocapsa marina DSM 19078.</title>
        <authorList>
            <person name="Kyndt J.A."/>
            <person name="Meyer T.E."/>
        </authorList>
    </citation>
    <scope>NUCLEOTIDE SEQUENCE [LARGE SCALE GENOMIC DNA]</scope>
    <source>
        <strain evidence="9 10">DSM 19078</strain>
    </source>
</reference>
<dbReference type="EMBL" id="VWXX01000003">
    <property type="protein sequence ID" value="KAA6187059.1"/>
    <property type="molecule type" value="Genomic_DNA"/>
</dbReference>
<evidence type="ECO:0000313" key="10">
    <source>
        <dbReference type="Proteomes" id="UP000322981"/>
    </source>
</evidence>
<evidence type="ECO:0000256" key="5">
    <source>
        <dbReference type="ARBA" id="ARBA00023136"/>
    </source>
</evidence>
<gene>
    <name evidence="9" type="ORF">F2Q65_04040</name>
</gene>
<evidence type="ECO:0000256" key="1">
    <source>
        <dbReference type="ARBA" id="ARBA00004651"/>
    </source>
</evidence>
<keyword evidence="2" id="KW-1003">Cell membrane</keyword>
<dbReference type="Pfam" id="PF00497">
    <property type="entry name" value="SBP_bac_3"/>
    <property type="match status" value="1"/>
</dbReference>
<sequence length="521" mass="56202">MMPAHRIVVFAHVVIGLALAGPCSAADEGVAQTPAASTAVQAVGAPVLPPVEAASASEQCKSGVRTPADLRIYTEAFPPYNDRAPDGTLIGSSTDVVCTILSRLGQAAPIELVPWAEGYRQTLETPGSVLYSTARIAEREPLFAWVGPVGAYELVFYAKASAPIRVQSLEAVRNAGPIGVVEASARHRFLQRHNITHLTTCPDDVTCVQALMAGDIALWFGSSDTAAENIRKAGIEQTDIVALYPVETRELFIAFNKQTDPARVAAWQGALDAMKADGTYDAIMARHFGEQPVRDDTDPLLSSLVALTELRLGAIARTFQVLALTEEVQSGVWERIRPLLVEQERGEAAARLWYARPDGSYYTTVDDLTSGNLMARPYFPGLLAGVPAVGPVVVSLSTGRTTAIVAVPVMDGKRVTGVLGASVYAEVLSREISRMLSLPEDRTFFALDSRGKYILHAKAPRIGQDPAVQVTPAARDIFRRMMQQPQGQVGLSLAGRDQVLSFRKSTLTGWRFAVITKLRKR</sequence>
<evidence type="ECO:0000256" key="4">
    <source>
        <dbReference type="ARBA" id="ARBA00022989"/>
    </source>
</evidence>
<feature type="domain" description="Cache" evidence="8">
    <location>
        <begin position="356"/>
        <end position="514"/>
    </location>
</feature>
<name>A0A5M8FTF6_9GAMM</name>
<dbReference type="GO" id="GO:0005886">
    <property type="term" value="C:plasma membrane"/>
    <property type="evidence" value="ECO:0007669"/>
    <property type="project" value="UniProtKB-SubCell"/>
</dbReference>
<dbReference type="Gene3D" id="3.30.450.20">
    <property type="entry name" value="PAS domain"/>
    <property type="match status" value="1"/>
</dbReference>
<accession>A0A5M8FTF6</accession>